<feature type="transmembrane region" description="Helical" evidence="1">
    <location>
        <begin position="29"/>
        <end position="52"/>
    </location>
</feature>
<dbReference type="Pfam" id="PF13335">
    <property type="entry name" value="Mg_chelatase_C"/>
    <property type="match status" value="1"/>
</dbReference>
<protein>
    <recommendedName>
        <fullName evidence="2">Mg chelatase-related protein C-terminal domain-containing protein</fullName>
    </recommendedName>
</protein>
<sequence length="123" mass="13205">VNILVNILVDIPNEINRQTTTVKPGQRRLIGSLVCAALAFTVAPVMFGRLGVVARTVSVWKGANWTIAPRAFCRRPSNGLTSPPGLFRLLKVPRTIAELEGAEGINIAQLAEALQYRPSTAGS</sequence>
<reference evidence="3" key="1">
    <citation type="submission" date="2018-05" db="EMBL/GenBank/DDBJ databases">
        <authorList>
            <person name="Lanie J.A."/>
            <person name="Ng W.-L."/>
            <person name="Kazmierczak K.M."/>
            <person name="Andrzejewski T.M."/>
            <person name="Davidsen T.M."/>
            <person name="Wayne K.J."/>
            <person name="Tettelin H."/>
            <person name="Glass J.I."/>
            <person name="Rusch D."/>
            <person name="Podicherti R."/>
            <person name="Tsui H.-C.T."/>
            <person name="Winkler M.E."/>
        </authorList>
    </citation>
    <scope>NUCLEOTIDE SEQUENCE</scope>
</reference>
<keyword evidence="1" id="KW-0812">Transmembrane</keyword>
<evidence type="ECO:0000259" key="2">
    <source>
        <dbReference type="Pfam" id="PF13335"/>
    </source>
</evidence>
<dbReference type="InterPro" id="IPR025158">
    <property type="entry name" value="Mg_chelat-rel_C"/>
</dbReference>
<keyword evidence="1" id="KW-1133">Transmembrane helix</keyword>
<evidence type="ECO:0000256" key="1">
    <source>
        <dbReference type="SAM" id="Phobius"/>
    </source>
</evidence>
<keyword evidence="1" id="KW-0472">Membrane</keyword>
<name>A0A381QWQ3_9ZZZZ</name>
<feature type="domain" description="Mg chelatase-related protein C-terminal" evidence="2">
    <location>
        <begin position="85"/>
        <end position="117"/>
    </location>
</feature>
<dbReference type="EMBL" id="UINC01001570">
    <property type="protein sequence ID" value="SUZ83856.1"/>
    <property type="molecule type" value="Genomic_DNA"/>
</dbReference>
<dbReference type="AlphaFoldDB" id="A0A381QWQ3"/>
<proteinExistence type="predicted"/>
<gene>
    <name evidence="3" type="ORF">METZ01_LOCUS36710</name>
</gene>
<accession>A0A381QWQ3</accession>
<feature type="non-terminal residue" evidence="3">
    <location>
        <position position="1"/>
    </location>
</feature>
<organism evidence="3">
    <name type="scientific">marine metagenome</name>
    <dbReference type="NCBI Taxonomy" id="408172"/>
    <lineage>
        <taxon>unclassified sequences</taxon>
        <taxon>metagenomes</taxon>
        <taxon>ecological metagenomes</taxon>
    </lineage>
</organism>
<evidence type="ECO:0000313" key="3">
    <source>
        <dbReference type="EMBL" id="SUZ83856.1"/>
    </source>
</evidence>